<dbReference type="Gene3D" id="3.90.400.10">
    <property type="entry name" value="Oligo-1,6-glucosidase, Domain 2"/>
    <property type="match status" value="1"/>
</dbReference>
<dbReference type="Gene3D" id="2.60.40.10">
    <property type="entry name" value="Immunoglobulins"/>
    <property type="match status" value="1"/>
</dbReference>
<dbReference type="GO" id="GO:0004553">
    <property type="term" value="F:hydrolase activity, hydrolyzing O-glycosyl compounds"/>
    <property type="evidence" value="ECO:0007669"/>
    <property type="project" value="InterPro"/>
</dbReference>
<keyword evidence="5" id="KW-1185">Reference proteome</keyword>
<dbReference type="CDD" id="cd02857">
    <property type="entry name" value="E_set_CDase_PDE_N"/>
    <property type="match status" value="1"/>
</dbReference>
<dbReference type="OrthoDB" id="9805159at2"/>
<dbReference type="RefSeq" id="WP_091633071.1">
    <property type="nucleotide sequence ID" value="NZ_FNYW01000005.1"/>
</dbReference>
<proteinExistence type="predicted"/>
<dbReference type="InterPro" id="IPR013783">
    <property type="entry name" value="Ig-like_fold"/>
</dbReference>
<name>A0A1H6RX29_9LACT</name>
<evidence type="ECO:0000313" key="4">
    <source>
        <dbReference type="EMBL" id="SEI60291.1"/>
    </source>
</evidence>
<evidence type="ECO:0000256" key="2">
    <source>
        <dbReference type="ARBA" id="ARBA00023295"/>
    </source>
</evidence>
<keyword evidence="1" id="KW-0378">Hydrolase</keyword>
<protein>
    <submittedName>
        <fullName evidence="4">Glycosidase</fullName>
    </submittedName>
</protein>
<dbReference type="SUPFAM" id="SSF51445">
    <property type="entry name" value="(Trans)glycosidases"/>
    <property type="match status" value="1"/>
</dbReference>
<dbReference type="InterPro" id="IPR045857">
    <property type="entry name" value="O16G_dom_2"/>
</dbReference>
<dbReference type="Gene3D" id="3.20.20.80">
    <property type="entry name" value="Glycosidases"/>
    <property type="match status" value="1"/>
</dbReference>
<dbReference type="GO" id="GO:0005975">
    <property type="term" value="P:carbohydrate metabolic process"/>
    <property type="evidence" value="ECO:0007669"/>
    <property type="project" value="InterPro"/>
</dbReference>
<dbReference type="PANTHER" id="PTHR10357:SF210">
    <property type="entry name" value="MALTODEXTRIN GLUCOSIDASE"/>
    <property type="match status" value="1"/>
</dbReference>
<evidence type="ECO:0000313" key="5">
    <source>
        <dbReference type="Proteomes" id="UP000198564"/>
    </source>
</evidence>
<reference evidence="5" key="1">
    <citation type="submission" date="2016-10" db="EMBL/GenBank/DDBJ databases">
        <authorList>
            <person name="Varghese N."/>
            <person name="Submissions S."/>
        </authorList>
    </citation>
    <scope>NUCLEOTIDE SEQUENCE [LARGE SCALE GENOMIC DNA]</scope>
    <source>
        <strain evidence="5">DSM 25751</strain>
    </source>
</reference>
<feature type="domain" description="Glycosyl hydrolase family 13 catalytic" evidence="3">
    <location>
        <begin position="142"/>
        <end position="512"/>
    </location>
</feature>
<dbReference type="InterPro" id="IPR006047">
    <property type="entry name" value="GH13_cat_dom"/>
</dbReference>
<dbReference type="EMBL" id="FNYW01000005">
    <property type="protein sequence ID" value="SEI60291.1"/>
    <property type="molecule type" value="Genomic_DNA"/>
</dbReference>
<organism evidence="4 5">
    <name type="scientific">Alkalibacterium gilvum</name>
    <dbReference type="NCBI Taxonomy" id="1130080"/>
    <lineage>
        <taxon>Bacteria</taxon>
        <taxon>Bacillati</taxon>
        <taxon>Bacillota</taxon>
        <taxon>Bacilli</taxon>
        <taxon>Lactobacillales</taxon>
        <taxon>Carnobacteriaceae</taxon>
        <taxon>Alkalibacterium</taxon>
    </lineage>
</organism>
<dbReference type="Pfam" id="PF02903">
    <property type="entry name" value="Alpha-amylase_N"/>
    <property type="match status" value="1"/>
</dbReference>
<sequence>MDTAAIYHRSESEYAYLYEKGHYHIRIRTKAKDVDSVELISGDPYSLDEEKWYTEGKEMKKVATTNMHDYWMIDTHEPTKRMAYGFRVIGKDGIEIFYSDQGVYPFEKAFLEQMNFYFRVPYIHEIDAFRAPDWASETIWYQIFPDRFNNGDKSNDPKGTLSWGSKAHPSRDDFYGGELQGVLDKLDYLESLGINGIYFTPIFKAHSNHKYDTIDYKEIDPDFGDKALFKKVVDEAHKRGIRIMIDAVFNHVGIQSSQWQDILKHQEKSKYKDWFYIHSFPVQDVSGLSTDELENVGRVNYDTFAFTGHMPKLNTANPEVQDYLLDIATYWIKEFDIDAWRLDVANEVDHFFWKRFFKETTAIKEDLYILGEIWHSSQNWLNGDEFHAVMNYAFTDNIENYFFKKILSPSRLVSSLNSQLMLYRKQTTEVMFNLLDSHDTPRVLSKANGNKHLVKSAMAFLYSQPGAPCMYYGTEIGMDGEADPDCRKCMIWDENKQDHDMLDFSKGLIQFRKKYQKILSHGETEWHDVRDDEQFIGFKRKLGNQELHFYFNQDEDAAFLPLLPYNAKKVFGFNEETYEQDEVLHQNGFSVYYYVDNEEEKKQRMSKKRQRAKKRKVLLEAIRTT</sequence>
<gene>
    <name evidence="4" type="ORF">SAMN04488113_10514</name>
</gene>
<dbReference type="AlphaFoldDB" id="A0A1H6RX29"/>
<evidence type="ECO:0000259" key="3">
    <source>
        <dbReference type="SMART" id="SM00642"/>
    </source>
</evidence>
<dbReference type="CDD" id="cd11338">
    <property type="entry name" value="AmyAc_CMD"/>
    <property type="match status" value="1"/>
</dbReference>
<dbReference type="SMART" id="SM00642">
    <property type="entry name" value="Aamy"/>
    <property type="match status" value="1"/>
</dbReference>
<accession>A0A1H6RX29</accession>
<dbReference type="InterPro" id="IPR004185">
    <property type="entry name" value="Glyco_hydro_13_lg-like_dom"/>
</dbReference>
<evidence type="ECO:0000256" key="1">
    <source>
        <dbReference type="ARBA" id="ARBA00022801"/>
    </source>
</evidence>
<dbReference type="Pfam" id="PF00128">
    <property type="entry name" value="Alpha-amylase"/>
    <property type="match status" value="1"/>
</dbReference>
<dbReference type="STRING" id="1130080.SAMN04488113_10514"/>
<dbReference type="InterPro" id="IPR017853">
    <property type="entry name" value="GH"/>
</dbReference>
<dbReference type="PANTHER" id="PTHR10357">
    <property type="entry name" value="ALPHA-AMYLASE FAMILY MEMBER"/>
    <property type="match status" value="1"/>
</dbReference>
<dbReference type="Proteomes" id="UP000198564">
    <property type="component" value="Unassembled WGS sequence"/>
</dbReference>
<keyword evidence="2 4" id="KW-0326">Glycosidase</keyword>